<dbReference type="PANTHER" id="PTHR36492">
    <property type="match status" value="1"/>
</dbReference>
<dbReference type="SUPFAM" id="SSF56300">
    <property type="entry name" value="Metallo-dependent phosphatases"/>
    <property type="match status" value="1"/>
</dbReference>
<evidence type="ECO:0000313" key="2">
    <source>
        <dbReference type="EMBL" id="MDY8107637.1"/>
    </source>
</evidence>
<dbReference type="Proteomes" id="UP001294412">
    <property type="component" value="Unassembled WGS sequence"/>
</dbReference>
<organism evidence="2 3">
    <name type="scientific">Fulvimarina uroteuthidis</name>
    <dbReference type="NCBI Taxonomy" id="3098149"/>
    <lineage>
        <taxon>Bacteria</taxon>
        <taxon>Pseudomonadati</taxon>
        <taxon>Pseudomonadota</taxon>
        <taxon>Alphaproteobacteria</taxon>
        <taxon>Hyphomicrobiales</taxon>
        <taxon>Aurantimonadaceae</taxon>
        <taxon>Fulvimarina</taxon>
    </lineage>
</organism>
<name>A0ABU5HXN1_9HYPH</name>
<comment type="caution">
    <text evidence="2">The sequence shown here is derived from an EMBL/GenBank/DDBJ whole genome shotgun (WGS) entry which is preliminary data.</text>
</comment>
<accession>A0ABU5HXN1</accession>
<sequence>MRLFAVSDLHLGHEANREAMDDIRARPDDWLILAGDVAEKNDHIRFAFEHFGRKFKRLAWVPGNHELWTRPGTKIARGVDRYEELVSLAREYDVLTPEDAYPVLDLTDGPVRLCPLFLLYDYSFRPDDIRLEDAVAWARESGVLCSDEFFLSPRPFSSRGEWCRARVETTRTRLDALDDDLPTVLVSHWPLRRDVARTPRVPRFSIWCGTVETEEWHRRYRARAVVSGHIHIPSSRLIDGVRFEEVSFGYPKQWQGRRPHPDLAVREIVPE</sequence>
<dbReference type="PANTHER" id="PTHR36492:SF2">
    <property type="entry name" value="[ACYL-CARRIER-PROTEIN] PHOSPHODIESTERASE PPTH"/>
    <property type="match status" value="1"/>
</dbReference>
<dbReference type="Gene3D" id="3.60.21.10">
    <property type="match status" value="1"/>
</dbReference>
<evidence type="ECO:0000313" key="3">
    <source>
        <dbReference type="Proteomes" id="UP001294412"/>
    </source>
</evidence>
<dbReference type="Pfam" id="PF00149">
    <property type="entry name" value="Metallophos"/>
    <property type="match status" value="1"/>
</dbReference>
<protein>
    <submittedName>
        <fullName evidence="2">Metallophosphoesterase</fullName>
    </submittedName>
</protein>
<dbReference type="CDD" id="cd00838">
    <property type="entry name" value="MPP_superfamily"/>
    <property type="match status" value="2"/>
</dbReference>
<evidence type="ECO:0000259" key="1">
    <source>
        <dbReference type="Pfam" id="PF00149"/>
    </source>
</evidence>
<feature type="domain" description="Calcineurin-like phosphoesterase" evidence="1">
    <location>
        <begin position="1"/>
        <end position="233"/>
    </location>
</feature>
<dbReference type="InterPro" id="IPR004843">
    <property type="entry name" value="Calcineurin-like_PHP"/>
</dbReference>
<dbReference type="InterPro" id="IPR052963">
    <property type="entry name" value="Pantetheine_PDE"/>
</dbReference>
<dbReference type="EMBL" id="JAXLPB010000001">
    <property type="protein sequence ID" value="MDY8107637.1"/>
    <property type="molecule type" value="Genomic_DNA"/>
</dbReference>
<gene>
    <name evidence="2" type="ORF">U0C82_00550</name>
</gene>
<dbReference type="InterPro" id="IPR029052">
    <property type="entry name" value="Metallo-depent_PP-like"/>
</dbReference>
<proteinExistence type="predicted"/>
<dbReference type="RefSeq" id="WP_322184822.1">
    <property type="nucleotide sequence ID" value="NZ_JAXLPB010000001.1"/>
</dbReference>
<keyword evidence="3" id="KW-1185">Reference proteome</keyword>
<reference evidence="2 3" key="1">
    <citation type="submission" date="2023-12" db="EMBL/GenBank/DDBJ databases">
        <title>Description of Novel Strain Fulvimarina sp. 2208YS6-2-32 isolated from Uroteuthis (Photololigo) edulis.</title>
        <authorList>
            <person name="Park J.-S."/>
        </authorList>
    </citation>
    <scope>NUCLEOTIDE SEQUENCE [LARGE SCALE GENOMIC DNA]</scope>
    <source>
        <strain evidence="2 3">2208YS6-2-32</strain>
    </source>
</reference>